<gene>
    <name evidence="7" type="ORF">EHS25_000158</name>
</gene>
<evidence type="ECO:0000313" key="7">
    <source>
        <dbReference type="EMBL" id="RSH95072.1"/>
    </source>
</evidence>
<keyword evidence="8" id="KW-1185">Reference proteome</keyword>
<evidence type="ECO:0000259" key="6">
    <source>
        <dbReference type="SMART" id="SM01238"/>
    </source>
</evidence>
<proteinExistence type="inferred from homology"/>
<evidence type="ECO:0000256" key="4">
    <source>
        <dbReference type="ARBA" id="ARBA00035129"/>
    </source>
</evidence>
<organism evidence="7 8">
    <name type="scientific">Saitozyma podzolica</name>
    <dbReference type="NCBI Taxonomy" id="1890683"/>
    <lineage>
        <taxon>Eukaryota</taxon>
        <taxon>Fungi</taxon>
        <taxon>Dikarya</taxon>
        <taxon>Basidiomycota</taxon>
        <taxon>Agaricomycotina</taxon>
        <taxon>Tremellomycetes</taxon>
        <taxon>Tremellales</taxon>
        <taxon>Trimorphomycetaceae</taxon>
        <taxon>Saitozyma</taxon>
    </lineage>
</organism>
<keyword evidence="3" id="KW-0496">Mitochondrion</keyword>
<dbReference type="OrthoDB" id="18595at2759"/>
<dbReference type="Pfam" id="PF09597">
    <property type="entry name" value="SAM_Ribosomal_mS41"/>
    <property type="match status" value="1"/>
</dbReference>
<comment type="subcellular location">
    <subcellularLocation>
        <location evidence="1">Mitochondrion</location>
    </subcellularLocation>
</comment>
<comment type="similarity">
    <text evidence="2">Belongs to the mitochondrion-specific ribosomal protein mS41 family.</text>
</comment>
<feature type="region of interest" description="Disordered" evidence="5">
    <location>
        <begin position="102"/>
        <end position="121"/>
    </location>
</feature>
<reference evidence="7 8" key="1">
    <citation type="submission" date="2018-11" db="EMBL/GenBank/DDBJ databases">
        <title>Genome sequence of Saitozyma podzolica DSM 27192.</title>
        <authorList>
            <person name="Aliyu H."/>
            <person name="Gorte O."/>
            <person name="Ochsenreither K."/>
        </authorList>
    </citation>
    <scope>NUCLEOTIDE SEQUENCE [LARGE SCALE GENOMIC DNA]</scope>
    <source>
        <strain evidence="7 8">DSM 27192</strain>
    </source>
</reference>
<dbReference type="AlphaFoldDB" id="A0A427YVG4"/>
<dbReference type="STRING" id="1890683.A0A427YVG4"/>
<evidence type="ECO:0000256" key="2">
    <source>
        <dbReference type="ARBA" id="ARBA00010492"/>
    </source>
</evidence>
<name>A0A427YVG4_9TREE</name>
<dbReference type="InterPro" id="IPR039603">
    <property type="entry name" value="Ribosomal_mS41"/>
</dbReference>
<dbReference type="PANTHER" id="PTHR28235:SF1">
    <property type="entry name" value="SMALL RIBOSOMAL SUBUNIT PROTEIN MS41"/>
    <property type="match status" value="1"/>
</dbReference>
<evidence type="ECO:0000256" key="3">
    <source>
        <dbReference type="ARBA" id="ARBA00023128"/>
    </source>
</evidence>
<evidence type="ECO:0000256" key="1">
    <source>
        <dbReference type="ARBA" id="ARBA00004173"/>
    </source>
</evidence>
<dbReference type="InterPro" id="IPR019083">
    <property type="entry name" value="SAM_Ribosomal_mS41"/>
</dbReference>
<dbReference type="PANTHER" id="PTHR28235">
    <property type="entry name" value="PROTEIN FYV4, MITOCHONDRIAL"/>
    <property type="match status" value="1"/>
</dbReference>
<dbReference type="GO" id="GO:0005739">
    <property type="term" value="C:mitochondrion"/>
    <property type="evidence" value="ECO:0007669"/>
    <property type="project" value="UniProtKB-SubCell"/>
</dbReference>
<comment type="caution">
    <text evidence="7">The sequence shown here is derived from an EMBL/GenBank/DDBJ whole genome shotgun (WGS) entry which is preliminary data.</text>
</comment>
<dbReference type="Proteomes" id="UP000279259">
    <property type="component" value="Unassembled WGS sequence"/>
</dbReference>
<evidence type="ECO:0000313" key="8">
    <source>
        <dbReference type="Proteomes" id="UP000279259"/>
    </source>
</evidence>
<evidence type="ECO:0000256" key="5">
    <source>
        <dbReference type="SAM" id="MobiDB-lite"/>
    </source>
</evidence>
<protein>
    <recommendedName>
        <fullName evidence="4">Small ribosomal subunit protein mS41</fullName>
    </recommendedName>
</protein>
<feature type="domain" description="Small ribosomal subunit protein mS41 SAM" evidence="6">
    <location>
        <begin position="44"/>
        <end position="103"/>
    </location>
</feature>
<dbReference type="EMBL" id="RSCD01000001">
    <property type="protein sequence ID" value="RSH95072.1"/>
    <property type="molecule type" value="Genomic_DNA"/>
</dbReference>
<accession>A0A427YVG4</accession>
<sequence>MLLSLCASSSRLPLSLPLPLRQLSTTARQLAKAPLAATSETPTPLDLLTKIGRGAEKRLAQHAESWEALNSVWNKGGQGIKDSGLGVRDRRYVLWAFSKYSQGESPSDFVRPPRAAKKFRG</sequence>
<dbReference type="SMART" id="SM01238">
    <property type="entry name" value="IGR"/>
    <property type="match status" value="1"/>
</dbReference>